<dbReference type="EMBL" id="JAUYVI010000005">
    <property type="protein sequence ID" value="MDQ7249317.1"/>
    <property type="molecule type" value="Genomic_DNA"/>
</dbReference>
<reference evidence="2" key="1">
    <citation type="submission" date="2023-08" db="EMBL/GenBank/DDBJ databases">
        <title>Rhodospirillaceae gen. nov., a novel taxon isolated from the Yangtze River Yuezi River estuary sludge.</title>
        <authorList>
            <person name="Ruan L."/>
        </authorList>
    </citation>
    <scope>NUCLEOTIDE SEQUENCE [LARGE SCALE GENOMIC DNA]</scope>
    <source>
        <strain evidence="2">R-7</strain>
    </source>
</reference>
<keyword evidence="2" id="KW-1185">Reference proteome</keyword>
<protein>
    <submittedName>
        <fullName evidence="1">DUF924 family protein</fullName>
    </submittedName>
</protein>
<dbReference type="Gene3D" id="1.20.58.320">
    <property type="entry name" value="TPR-like"/>
    <property type="match status" value="1"/>
</dbReference>
<accession>A0ABU0YNM4</accession>
<gene>
    <name evidence="1" type="ORF">Q8A70_16640</name>
</gene>
<evidence type="ECO:0000313" key="2">
    <source>
        <dbReference type="Proteomes" id="UP001230156"/>
    </source>
</evidence>
<proteinExistence type="predicted"/>
<dbReference type="RefSeq" id="WP_379957173.1">
    <property type="nucleotide sequence ID" value="NZ_JAUYVI010000005.1"/>
</dbReference>
<comment type="caution">
    <text evidence="1">The sequence shown here is derived from an EMBL/GenBank/DDBJ whole genome shotgun (WGS) entry which is preliminary data.</text>
</comment>
<dbReference type="SUPFAM" id="SSF48452">
    <property type="entry name" value="TPR-like"/>
    <property type="match status" value="1"/>
</dbReference>
<dbReference type="InterPro" id="IPR011990">
    <property type="entry name" value="TPR-like_helical_dom_sf"/>
</dbReference>
<name>A0ABU0YNM4_9PROT</name>
<dbReference type="Proteomes" id="UP001230156">
    <property type="component" value="Unassembled WGS sequence"/>
</dbReference>
<dbReference type="Pfam" id="PF06041">
    <property type="entry name" value="DUF924"/>
    <property type="match status" value="1"/>
</dbReference>
<organism evidence="1 2">
    <name type="scientific">Dongia sedimenti</name>
    <dbReference type="NCBI Taxonomy" id="3064282"/>
    <lineage>
        <taxon>Bacteria</taxon>
        <taxon>Pseudomonadati</taxon>
        <taxon>Pseudomonadota</taxon>
        <taxon>Alphaproteobacteria</taxon>
        <taxon>Rhodospirillales</taxon>
        <taxon>Dongiaceae</taxon>
        <taxon>Dongia</taxon>
    </lineage>
</organism>
<dbReference type="Gene3D" id="1.25.40.10">
    <property type="entry name" value="Tetratricopeptide repeat domain"/>
    <property type="match status" value="1"/>
</dbReference>
<evidence type="ECO:0000313" key="1">
    <source>
        <dbReference type="EMBL" id="MDQ7249317.1"/>
    </source>
</evidence>
<sequence length="187" mass="20985">MQDVLDFWFSDRVQMLCFERDDAFDAEIRTRFGDAVAEAQAGGFEAWRATPEGALALLILLDQMPRNIHRGSPQAFASDARALAVATQMVDAGFDRGFTFAQRRFTYLPFEHSEDRAVQKRALALFGALAVDCAAERDVEAAVQLVYAARHAEIIFRFGRYPHRNACLGRVSTPEEEAFLKEPMSGF</sequence>
<dbReference type="InterPro" id="IPR010323">
    <property type="entry name" value="DUF924"/>
</dbReference>